<protein>
    <submittedName>
        <fullName evidence="2">NAD(P)H-binding protein</fullName>
    </submittedName>
</protein>
<dbReference type="SUPFAM" id="SSF51735">
    <property type="entry name" value="NAD(P)-binding Rossmann-fold domains"/>
    <property type="match status" value="1"/>
</dbReference>
<sequence>MTKYALTGVTGHFGGVAVRVLAQLVAPTDIIAIARNVEKAKAIVPAGVEVRAGDYENPATLRQALTGVDRLLLVSSHPSPTMTRERQQLNVVIAAHDVGVKFIAYTSFPHTESAVRPAKIQFVADHRATEDAILATGMAHSFLRNNWYLENEARLIKGALAGDPYIYAAGEGRIGWALEREYAEAAARVLAMEEPREVYELTGQPRTYQDLAAVIPEDFEIDSVDVDTYQQTLQESGMLPAVATQLALFQQLMRDGDLSEENDDFQAALGHPLTDFGAAVQEVIASDR</sequence>
<dbReference type="Pfam" id="PF13460">
    <property type="entry name" value="NAD_binding_10"/>
    <property type="match status" value="1"/>
</dbReference>
<dbReference type="InterPro" id="IPR052718">
    <property type="entry name" value="NmrA-type_oxidoreductase"/>
</dbReference>
<dbReference type="PANTHER" id="PTHR47129">
    <property type="entry name" value="QUINONE OXIDOREDUCTASE 2"/>
    <property type="match status" value="1"/>
</dbReference>
<evidence type="ECO:0000313" key="3">
    <source>
        <dbReference type="Proteomes" id="UP001597191"/>
    </source>
</evidence>
<name>A0ABW4BIN6_9LACO</name>
<feature type="domain" description="NAD(P)-binding" evidence="1">
    <location>
        <begin position="14"/>
        <end position="154"/>
    </location>
</feature>
<gene>
    <name evidence="2" type="ORF">ACFQ4R_00290</name>
</gene>
<dbReference type="Proteomes" id="UP001597191">
    <property type="component" value="Unassembled WGS sequence"/>
</dbReference>
<dbReference type="EMBL" id="JBHTOH010000006">
    <property type="protein sequence ID" value="MFD1410070.1"/>
    <property type="molecule type" value="Genomic_DNA"/>
</dbReference>
<dbReference type="RefSeq" id="WP_125648381.1">
    <property type="nucleotide sequence ID" value="NZ_JBHTOH010000006.1"/>
</dbReference>
<accession>A0ABW4BIN6</accession>
<dbReference type="Gene3D" id="3.40.50.720">
    <property type="entry name" value="NAD(P)-binding Rossmann-like Domain"/>
    <property type="match status" value="1"/>
</dbReference>
<comment type="caution">
    <text evidence="2">The sequence shown here is derived from an EMBL/GenBank/DDBJ whole genome shotgun (WGS) entry which is preliminary data.</text>
</comment>
<evidence type="ECO:0000313" key="2">
    <source>
        <dbReference type="EMBL" id="MFD1410070.1"/>
    </source>
</evidence>
<reference evidence="3" key="1">
    <citation type="journal article" date="2019" name="Int. J. Syst. Evol. Microbiol.">
        <title>The Global Catalogue of Microorganisms (GCM) 10K type strain sequencing project: providing services to taxonomists for standard genome sequencing and annotation.</title>
        <authorList>
            <consortium name="The Broad Institute Genomics Platform"/>
            <consortium name="The Broad Institute Genome Sequencing Center for Infectious Disease"/>
            <person name="Wu L."/>
            <person name="Ma J."/>
        </authorList>
    </citation>
    <scope>NUCLEOTIDE SEQUENCE [LARGE SCALE GENOMIC DNA]</scope>
    <source>
        <strain evidence="3">CCM 8937</strain>
    </source>
</reference>
<keyword evidence="3" id="KW-1185">Reference proteome</keyword>
<dbReference type="Gene3D" id="3.90.25.10">
    <property type="entry name" value="UDP-galactose 4-epimerase, domain 1"/>
    <property type="match status" value="1"/>
</dbReference>
<dbReference type="InterPro" id="IPR036291">
    <property type="entry name" value="NAD(P)-bd_dom_sf"/>
</dbReference>
<dbReference type="PANTHER" id="PTHR47129:SF1">
    <property type="entry name" value="NMRA-LIKE DOMAIN-CONTAINING PROTEIN"/>
    <property type="match status" value="1"/>
</dbReference>
<organism evidence="2 3">
    <name type="scientific">Lapidilactobacillus gannanensis</name>
    <dbReference type="NCBI Taxonomy" id="2486002"/>
    <lineage>
        <taxon>Bacteria</taxon>
        <taxon>Bacillati</taxon>
        <taxon>Bacillota</taxon>
        <taxon>Bacilli</taxon>
        <taxon>Lactobacillales</taxon>
        <taxon>Lactobacillaceae</taxon>
        <taxon>Lapidilactobacillus</taxon>
    </lineage>
</organism>
<evidence type="ECO:0000259" key="1">
    <source>
        <dbReference type="Pfam" id="PF13460"/>
    </source>
</evidence>
<dbReference type="InterPro" id="IPR016040">
    <property type="entry name" value="NAD(P)-bd_dom"/>
</dbReference>
<proteinExistence type="predicted"/>